<comment type="similarity">
    <text evidence="2">Belongs to the AmiS/UreI family.</text>
</comment>
<evidence type="ECO:0000256" key="3">
    <source>
        <dbReference type="ARBA" id="ARBA00022448"/>
    </source>
</evidence>
<keyword evidence="3" id="KW-0813">Transport</keyword>
<sequence length="204" mass="20707">MSSLALLFVGAVLLVNGLVLLGRVDARAAVPINLITGAGLVTASLIIAIPAGGSDRLDLFGAVGYGLFGVTYLTVAGGTLLRADGRALGWYCAWASATAVVLAAINLTSGDARMAWLWSAWAVLFFVFFLSSCAVAPRWDVAAGVLAISQSVTTATVPSLLMIDGGWNTVPLGWVAAAQVAGVVLAAAVTVRAPVPGRVTLTPA</sequence>
<dbReference type="RefSeq" id="WP_344989016.1">
    <property type="nucleotide sequence ID" value="NZ_BAABCD010000007.1"/>
</dbReference>
<evidence type="ECO:0000256" key="1">
    <source>
        <dbReference type="ARBA" id="ARBA00004651"/>
    </source>
</evidence>
<keyword evidence="10" id="KW-1185">Reference proteome</keyword>
<evidence type="ECO:0000313" key="10">
    <source>
        <dbReference type="Proteomes" id="UP001595836"/>
    </source>
</evidence>
<keyword evidence="5 8" id="KW-0812">Transmembrane</keyword>
<evidence type="ECO:0000313" key="9">
    <source>
        <dbReference type="EMBL" id="MFC4753529.1"/>
    </source>
</evidence>
<evidence type="ECO:0000256" key="7">
    <source>
        <dbReference type="ARBA" id="ARBA00023136"/>
    </source>
</evidence>
<feature type="transmembrane region" description="Helical" evidence="8">
    <location>
        <begin position="31"/>
        <end position="52"/>
    </location>
</feature>
<keyword evidence="6 8" id="KW-1133">Transmembrane helix</keyword>
<feature type="transmembrane region" description="Helical" evidence="8">
    <location>
        <begin position="87"/>
        <end position="108"/>
    </location>
</feature>
<dbReference type="Proteomes" id="UP001595836">
    <property type="component" value="Unassembled WGS sequence"/>
</dbReference>
<organism evidence="9 10">
    <name type="scientific">Dietzia aurantiaca</name>
    <dbReference type="NCBI Taxonomy" id="983873"/>
    <lineage>
        <taxon>Bacteria</taxon>
        <taxon>Bacillati</taxon>
        <taxon>Actinomycetota</taxon>
        <taxon>Actinomycetes</taxon>
        <taxon>Mycobacteriales</taxon>
        <taxon>Dietziaceae</taxon>
        <taxon>Dietzia</taxon>
    </lineage>
</organism>
<dbReference type="Pfam" id="PF02293">
    <property type="entry name" value="AmiS_UreI"/>
    <property type="match status" value="1"/>
</dbReference>
<comment type="caution">
    <text evidence="9">The sequence shown here is derived from an EMBL/GenBank/DDBJ whole genome shotgun (WGS) entry which is preliminary data.</text>
</comment>
<feature type="transmembrane region" description="Helical" evidence="8">
    <location>
        <begin position="115"/>
        <end position="137"/>
    </location>
</feature>
<dbReference type="EMBL" id="JBHSHP010000007">
    <property type="protein sequence ID" value="MFC4753529.1"/>
    <property type="molecule type" value="Genomic_DNA"/>
</dbReference>
<dbReference type="InterPro" id="IPR038523">
    <property type="entry name" value="AmiSUreI_transpt_sf"/>
</dbReference>
<accession>A0ABV9PME1</accession>
<reference evidence="10" key="1">
    <citation type="journal article" date="2019" name="Int. J. Syst. Evol. Microbiol.">
        <title>The Global Catalogue of Microorganisms (GCM) 10K type strain sequencing project: providing services to taxonomists for standard genome sequencing and annotation.</title>
        <authorList>
            <consortium name="The Broad Institute Genomics Platform"/>
            <consortium name="The Broad Institute Genome Sequencing Center for Infectious Disease"/>
            <person name="Wu L."/>
            <person name="Ma J."/>
        </authorList>
    </citation>
    <scope>NUCLEOTIDE SEQUENCE [LARGE SCALE GENOMIC DNA]</scope>
    <source>
        <strain evidence="10">JCM 11882</strain>
    </source>
</reference>
<dbReference type="InterPro" id="IPR003211">
    <property type="entry name" value="AmiSUreI_transpt"/>
</dbReference>
<comment type="subcellular location">
    <subcellularLocation>
        <location evidence="1">Cell membrane</location>
        <topology evidence="1">Multi-pass membrane protein</topology>
    </subcellularLocation>
</comment>
<keyword evidence="7 8" id="KW-0472">Membrane</keyword>
<dbReference type="Gene3D" id="1.25.40.600">
    <property type="match status" value="1"/>
</dbReference>
<feature type="transmembrane region" description="Helical" evidence="8">
    <location>
        <begin position="170"/>
        <end position="191"/>
    </location>
</feature>
<evidence type="ECO:0000256" key="6">
    <source>
        <dbReference type="ARBA" id="ARBA00022989"/>
    </source>
</evidence>
<evidence type="ECO:0000256" key="2">
    <source>
        <dbReference type="ARBA" id="ARBA00010068"/>
    </source>
</evidence>
<keyword evidence="4" id="KW-1003">Cell membrane</keyword>
<evidence type="ECO:0000256" key="5">
    <source>
        <dbReference type="ARBA" id="ARBA00022692"/>
    </source>
</evidence>
<protein>
    <submittedName>
        <fullName evidence="9">AmiS/UreI family transporter</fullName>
    </submittedName>
</protein>
<evidence type="ECO:0000256" key="8">
    <source>
        <dbReference type="SAM" id="Phobius"/>
    </source>
</evidence>
<gene>
    <name evidence="9" type="ORF">ACFO7U_01885</name>
</gene>
<proteinExistence type="inferred from homology"/>
<feature type="transmembrane region" description="Helical" evidence="8">
    <location>
        <begin position="59"/>
        <end position="81"/>
    </location>
</feature>
<evidence type="ECO:0000256" key="4">
    <source>
        <dbReference type="ARBA" id="ARBA00022475"/>
    </source>
</evidence>
<feature type="transmembrane region" description="Helical" evidence="8">
    <location>
        <begin position="143"/>
        <end position="163"/>
    </location>
</feature>
<name>A0ABV9PME1_9ACTN</name>